<organism evidence="1 2">
    <name type="scientific">Catharanthus roseus</name>
    <name type="common">Madagascar periwinkle</name>
    <name type="synonym">Vinca rosea</name>
    <dbReference type="NCBI Taxonomy" id="4058"/>
    <lineage>
        <taxon>Eukaryota</taxon>
        <taxon>Viridiplantae</taxon>
        <taxon>Streptophyta</taxon>
        <taxon>Embryophyta</taxon>
        <taxon>Tracheophyta</taxon>
        <taxon>Spermatophyta</taxon>
        <taxon>Magnoliopsida</taxon>
        <taxon>eudicotyledons</taxon>
        <taxon>Gunneridae</taxon>
        <taxon>Pentapetalae</taxon>
        <taxon>asterids</taxon>
        <taxon>lamiids</taxon>
        <taxon>Gentianales</taxon>
        <taxon>Apocynaceae</taxon>
        <taxon>Rauvolfioideae</taxon>
        <taxon>Vinceae</taxon>
        <taxon>Catharanthinae</taxon>
        <taxon>Catharanthus</taxon>
    </lineage>
</organism>
<comment type="caution">
    <text evidence="1">The sequence shown here is derived from an EMBL/GenBank/DDBJ whole genome shotgun (WGS) entry which is preliminary data.</text>
</comment>
<proteinExistence type="predicted"/>
<protein>
    <submittedName>
        <fullName evidence="1">Uncharacterized protein</fullName>
    </submittedName>
</protein>
<accession>A0ACC0C709</accession>
<sequence>MTDVQDDPLGPIGAMWDGPVLAVEVLSYPRDEYIRWYRDITRVYIGNPANRDTRTVGYWPAGVDRRMMFCKESANYHSEVHGIYCRYLGLHSILARYSIDISSTAIASPSSEPVPDRGARGVKRGAHRLPGGGARRSRPPAPLDLGRGHADPSHGEEMGEGSGGRGLGDLRSSYQVELFDSLDLGIPSFSLGLTPPTQSHPPISYAPPAPYTVGSSIQHMPIFIASSSDSDEHDDEPTDMVTSAQQLGFGHRVGKKTTRFTPSDWP</sequence>
<gene>
    <name evidence="1" type="ORF">M9H77_01906</name>
</gene>
<name>A0ACC0C709_CATRO</name>
<dbReference type="Proteomes" id="UP001060085">
    <property type="component" value="Linkage Group LG01"/>
</dbReference>
<keyword evidence="2" id="KW-1185">Reference proteome</keyword>
<evidence type="ECO:0000313" key="1">
    <source>
        <dbReference type="EMBL" id="KAI5680679.1"/>
    </source>
</evidence>
<dbReference type="EMBL" id="CM044701">
    <property type="protein sequence ID" value="KAI5680679.1"/>
    <property type="molecule type" value="Genomic_DNA"/>
</dbReference>
<reference evidence="2" key="1">
    <citation type="journal article" date="2023" name="Nat. Plants">
        <title>Single-cell RNA sequencing provides a high-resolution roadmap for understanding the multicellular compartmentation of specialized metabolism.</title>
        <authorList>
            <person name="Sun S."/>
            <person name="Shen X."/>
            <person name="Li Y."/>
            <person name="Li Y."/>
            <person name="Wang S."/>
            <person name="Li R."/>
            <person name="Zhang H."/>
            <person name="Shen G."/>
            <person name="Guo B."/>
            <person name="Wei J."/>
            <person name="Xu J."/>
            <person name="St-Pierre B."/>
            <person name="Chen S."/>
            <person name="Sun C."/>
        </authorList>
    </citation>
    <scope>NUCLEOTIDE SEQUENCE [LARGE SCALE GENOMIC DNA]</scope>
</reference>
<evidence type="ECO:0000313" key="2">
    <source>
        <dbReference type="Proteomes" id="UP001060085"/>
    </source>
</evidence>